<evidence type="ECO:0000256" key="6">
    <source>
        <dbReference type="ARBA" id="ARBA00023004"/>
    </source>
</evidence>
<keyword evidence="3 7" id="KW-0479">Metal-binding</keyword>
<dbReference type="GO" id="GO:0005886">
    <property type="term" value="C:plasma membrane"/>
    <property type="evidence" value="ECO:0007669"/>
    <property type="project" value="TreeGrafter"/>
</dbReference>
<dbReference type="Proteomes" id="UP000253940">
    <property type="component" value="Chromosome"/>
</dbReference>
<dbReference type="EMBL" id="CP031222">
    <property type="protein sequence ID" value="AXI04648.1"/>
    <property type="molecule type" value="Genomic_DNA"/>
</dbReference>
<feature type="region of interest" description="Disordered" evidence="8">
    <location>
        <begin position="149"/>
        <end position="170"/>
    </location>
</feature>
<feature type="chain" id="PRO_5016484805" description="Cytochrome c-type biogenesis protein" evidence="7">
    <location>
        <begin position="22"/>
        <end position="170"/>
    </location>
</feature>
<dbReference type="KEGG" id="mbah:HYN46_10160"/>
<accession>A0A345PBI9</accession>
<name>A0A345PBI9_9GAMM</name>
<evidence type="ECO:0000256" key="2">
    <source>
        <dbReference type="ARBA" id="ARBA00022617"/>
    </source>
</evidence>
<dbReference type="GO" id="GO:0046872">
    <property type="term" value="F:metal ion binding"/>
    <property type="evidence" value="ECO:0007669"/>
    <property type="project" value="UniProtKB-KW"/>
</dbReference>
<keyword evidence="7" id="KW-0472">Membrane</keyword>
<feature type="compositionally biased region" description="Polar residues" evidence="8">
    <location>
        <begin position="150"/>
        <end position="164"/>
    </location>
</feature>
<evidence type="ECO:0000256" key="7">
    <source>
        <dbReference type="RuleBase" id="RU364112"/>
    </source>
</evidence>
<keyword evidence="7" id="KW-0812">Transmembrane</keyword>
<comment type="function">
    <text evidence="7">Possible subunit of a heme lyase.</text>
</comment>
<keyword evidence="6 7" id="KW-0408">Iron</keyword>
<sequence length="170" mass="19323">MLSFPRLLLLACALATTMVIAADGNLTFKSSEQETQYHRLIEEFRCPKCQNANLAGSDAPIAQDLKQKTYELVQNGRTDQEIRDFMVTRYGEFISYKPPIKPSTWLLWFTPPMLLALGLMGWLLRARQRQGVSTAPLSSEESWRLKQLLDGSSVNPQTPQQNDQEQPHGR</sequence>
<evidence type="ECO:0000256" key="5">
    <source>
        <dbReference type="ARBA" id="ARBA00022748"/>
    </source>
</evidence>
<dbReference type="InterPro" id="IPR051263">
    <property type="entry name" value="C-type_cytochrome_biogenesis"/>
</dbReference>
<evidence type="ECO:0000313" key="11">
    <source>
        <dbReference type="Proteomes" id="UP000253940"/>
    </source>
</evidence>
<feature type="signal peptide" evidence="7">
    <location>
        <begin position="1"/>
        <end position="21"/>
    </location>
</feature>
<organism evidence="10 11">
    <name type="scientific">Aquirhabdus parva</name>
    <dbReference type="NCBI Taxonomy" id="2283318"/>
    <lineage>
        <taxon>Bacteria</taxon>
        <taxon>Pseudomonadati</taxon>
        <taxon>Pseudomonadota</taxon>
        <taxon>Gammaproteobacteria</taxon>
        <taxon>Moraxellales</taxon>
        <taxon>Moraxellaceae</taxon>
        <taxon>Aquirhabdus</taxon>
    </lineage>
</organism>
<dbReference type="GO" id="GO:0017004">
    <property type="term" value="P:cytochrome complex assembly"/>
    <property type="evidence" value="ECO:0007669"/>
    <property type="project" value="UniProtKB-KW"/>
</dbReference>
<evidence type="ECO:0000256" key="3">
    <source>
        <dbReference type="ARBA" id="ARBA00022723"/>
    </source>
</evidence>
<evidence type="ECO:0000256" key="4">
    <source>
        <dbReference type="ARBA" id="ARBA00022729"/>
    </source>
</evidence>
<dbReference type="InterPro" id="IPR005616">
    <property type="entry name" value="CcmH/CycL/Ccl2/NrfF_N"/>
</dbReference>
<evidence type="ECO:0000259" key="9">
    <source>
        <dbReference type="Pfam" id="PF03918"/>
    </source>
</evidence>
<dbReference type="CDD" id="cd16378">
    <property type="entry name" value="CcmH_N"/>
    <property type="match status" value="1"/>
</dbReference>
<dbReference type="Pfam" id="PF03918">
    <property type="entry name" value="CcmH"/>
    <property type="match status" value="1"/>
</dbReference>
<keyword evidence="7" id="KW-1133">Transmembrane helix</keyword>
<dbReference type="PANTHER" id="PTHR47870">
    <property type="entry name" value="CYTOCHROME C-TYPE BIOGENESIS PROTEIN CCMH"/>
    <property type="match status" value="1"/>
</dbReference>
<reference evidence="10 11" key="1">
    <citation type="submission" date="2018-07" db="EMBL/GenBank/DDBJ databases">
        <title>Genome sequencing of Moraxellaceae gen. HYN0046.</title>
        <authorList>
            <person name="Kim M."/>
            <person name="Yi H."/>
        </authorList>
    </citation>
    <scope>NUCLEOTIDE SEQUENCE [LARGE SCALE GENOMIC DNA]</scope>
    <source>
        <strain evidence="10 11">HYN0046</strain>
    </source>
</reference>
<evidence type="ECO:0000313" key="10">
    <source>
        <dbReference type="EMBL" id="AXI04648.1"/>
    </source>
</evidence>
<keyword evidence="5" id="KW-0201">Cytochrome c-type biogenesis</keyword>
<protein>
    <recommendedName>
        <fullName evidence="7">Cytochrome c-type biogenesis protein</fullName>
    </recommendedName>
</protein>
<evidence type="ECO:0000256" key="8">
    <source>
        <dbReference type="SAM" id="MobiDB-lite"/>
    </source>
</evidence>
<dbReference type="FunFam" id="1.10.8.640:FF:000001">
    <property type="entry name" value="Cytochrome c-type biogenesis protein"/>
    <property type="match status" value="1"/>
</dbReference>
<dbReference type="PANTHER" id="PTHR47870:SF1">
    <property type="entry name" value="CYTOCHROME C-TYPE BIOGENESIS PROTEIN CCMH"/>
    <property type="match status" value="1"/>
</dbReference>
<dbReference type="Gene3D" id="1.10.8.640">
    <property type="entry name" value="Cytochrome C biogenesis protein"/>
    <property type="match status" value="1"/>
</dbReference>
<feature type="transmembrane region" description="Helical" evidence="7">
    <location>
        <begin position="105"/>
        <end position="124"/>
    </location>
</feature>
<dbReference type="AlphaFoldDB" id="A0A345PBI9"/>
<feature type="domain" description="CcmH/CycL/Ccl2/NrfF N-terminal" evidence="9">
    <location>
        <begin position="10"/>
        <end position="149"/>
    </location>
</feature>
<gene>
    <name evidence="10" type="ORF">HYN46_10160</name>
</gene>
<keyword evidence="2 7" id="KW-0349">Heme</keyword>
<comment type="similarity">
    <text evidence="1 7">Belongs to the CcmH/CycL/Ccl2/NrfF family.</text>
</comment>
<dbReference type="InterPro" id="IPR038297">
    <property type="entry name" value="CcmH/CycL/NrfF/Ccl2_sf"/>
</dbReference>
<proteinExistence type="inferred from homology"/>
<keyword evidence="4 7" id="KW-0732">Signal</keyword>
<keyword evidence="11" id="KW-1185">Reference proteome</keyword>
<dbReference type="OrthoDB" id="9804975at2"/>
<evidence type="ECO:0000256" key="1">
    <source>
        <dbReference type="ARBA" id="ARBA00010342"/>
    </source>
</evidence>